<dbReference type="SUPFAM" id="SSF110849">
    <property type="entry name" value="ParB/Sulfiredoxin"/>
    <property type="match status" value="1"/>
</dbReference>
<gene>
    <name evidence="2" type="ORF">DLM46_07085</name>
</gene>
<dbReference type="CDD" id="cd16400">
    <property type="entry name" value="ParB_Srx_like_nuclease"/>
    <property type="match status" value="1"/>
</dbReference>
<dbReference type="OrthoDB" id="8565623at2"/>
<accession>A0A370NCN3</accession>
<dbReference type="SMART" id="SM00470">
    <property type="entry name" value="ParB"/>
    <property type="match status" value="1"/>
</dbReference>
<reference evidence="3" key="1">
    <citation type="submission" date="2018-05" db="EMBL/GenBank/DDBJ databases">
        <authorList>
            <person name="Feng T."/>
        </authorList>
    </citation>
    <scope>NUCLEOTIDE SEQUENCE [LARGE SCALE GENOMIC DNA]</scope>
    <source>
        <strain evidence="3">S27</strain>
    </source>
</reference>
<dbReference type="RefSeq" id="WP_133300301.1">
    <property type="nucleotide sequence ID" value="NZ_QHKS01000004.1"/>
</dbReference>
<evidence type="ECO:0000313" key="2">
    <source>
        <dbReference type="EMBL" id="RDK03298.1"/>
    </source>
</evidence>
<dbReference type="InterPro" id="IPR036086">
    <property type="entry name" value="ParB/Sulfiredoxin_sf"/>
</dbReference>
<protein>
    <recommendedName>
        <fullName evidence="1">ParB-like N-terminal domain-containing protein</fullName>
    </recommendedName>
</protein>
<organism evidence="2 3">
    <name type="scientific">Paraburkholderia lacunae</name>
    <dbReference type="NCBI Taxonomy" id="2211104"/>
    <lineage>
        <taxon>Bacteria</taxon>
        <taxon>Pseudomonadati</taxon>
        <taxon>Pseudomonadota</taxon>
        <taxon>Betaproteobacteria</taxon>
        <taxon>Burkholderiales</taxon>
        <taxon>Burkholderiaceae</taxon>
        <taxon>Paraburkholderia</taxon>
    </lineage>
</organism>
<dbReference type="Gene3D" id="3.90.1530.10">
    <property type="entry name" value="Conserved hypothetical protein from pyrococcus furiosus pfu- 392566-001, ParB domain"/>
    <property type="match status" value="1"/>
</dbReference>
<dbReference type="EMBL" id="QHKS01000004">
    <property type="protein sequence ID" value="RDK03298.1"/>
    <property type="molecule type" value="Genomic_DNA"/>
</dbReference>
<keyword evidence="3" id="KW-1185">Reference proteome</keyword>
<evidence type="ECO:0000259" key="1">
    <source>
        <dbReference type="SMART" id="SM00470"/>
    </source>
</evidence>
<proteinExistence type="predicted"/>
<dbReference type="AlphaFoldDB" id="A0A370NCN3"/>
<feature type="domain" description="ParB-like N-terminal" evidence="1">
    <location>
        <begin position="9"/>
        <end position="87"/>
    </location>
</feature>
<sequence length="156" mass="17615">MQHDTWAIELIPTERILPNEEHDETRLLEVLDNIARSGRWTAPIVLERASLAVMDGHHRLAAARRLSLPRVPCVLLDYAQVGVEARRPDYCVDGAQIIARSRARLLYPSKTTRHIFPRPLPECSIEIAALLGEREALSRLDRPTPASRTEIKGTPM</sequence>
<evidence type="ECO:0000313" key="3">
    <source>
        <dbReference type="Proteomes" id="UP000254875"/>
    </source>
</evidence>
<dbReference type="Proteomes" id="UP000254875">
    <property type="component" value="Unassembled WGS sequence"/>
</dbReference>
<comment type="caution">
    <text evidence="2">The sequence shown here is derived from an EMBL/GenBank/DDBJ whole genome shotgun (WGS) entry which is preliminary data.</text>
</comment>
<dbReference type="InterPro" id="IPR003115">
    <property type="entry name" value="ParB_N"/>
</dbReference>
<name>A0A370NCN3_9BURK</name>